<dbReference type="Gene3D" id="1.10.287.70">
    <property type="match status" value="1"/>
</dbReference>
<dbReference type="Pfam" id="PF07885">
    <property type="entry name" value="Ion_trans_2"/>
    <property type="match status" value="1"/>
</dbReference>
<name>A0A553PR51_TIGCA</name>
<evidence type="ECO:0000256" key="6">
    <source>
        <dbReference type="ARBA" id="ARBA00023136"/>
    </source>
</evidence>
<dbReference type="STRING" id="6832.A0A553PR51"/>
<dbReference type="PANTHER" id="PTHR11003:SF142">
    <property type="entry name" value="POTASSIUM CHANNEL DOMAIN-CONTAINING PROTEIN"/>
    <property type="match status" value="1"/>
</dbReference>
<keyword evidence="2 8" id="KW-0813">Transport</keyword>
<feature type="transmembrane region" description="Helical" evidence="10">
    <location>
        <begin position="201"/>
        <end position="223"/>
    </location>
</feature>
<protein>
    <recommendedName>
        <fullName evidence="11">Potassium channel domain-containing protein</fullName>
    </recommendedName>
</protein>
<dbReference type="GO" id="GO:0030322">
    <property type="term" value="P:stabilization of membrane potential"/>
    <property type="evidence" value="ECO:0007669"/>
    <property type="project" value="TreeGrafter"/>
</dbReference>
<evidence type="ECO:0000256" key="5">
    <source>
        <dbReference type="ARBA" id="ARBA00023065"/>
    </source>
</evidence>
<dbReference type="GO" id="GO:0015271">
    <property type="term" value="F:outward rectifier potassium channel activity"/>
    <property type="evidence" value="ECO:0007669"/>
    <property type="project" value="TreeGrafter"/>
</dbReference>
<accession>A0A553PR51</accession>
<proteinExistence type="inferred from homology"/>
<evidence type="ECO:0000259" key="11">
    <source>
        <dbReference type="Pfam" id="PF07885"/>
    </source>
</evidence>
<evidence type="ECO:0000256" key="8">
    <source>
        <dbReference type="RuleBase" id="RU003857"/>
    </source>
</evidence>
<evidence type="ECO:0000313" key="12">
    <source>
        <dbReference type="EMBL" id="TRY80154.1"/>
    </source>
</evidence>
<dbReference type="InterPro" id="IPR013099">
    <property type="entry name" value="K_chnl_dom"/>
</dbReference>
<feature type="compositionally biased region" description="Low complexity" evidence="9">
    <location>
        <begin position="45"/>
        <end position="59"/>
    </location>
</feature>
<evidence type="ECO:0000256" key="1">
    <source>
        <dbReference type="ARBA" id="ARBA00004141"/>
    </source>
</evidence>
<gene>
    <name evidence="12" type="ORF">TCAL_17392</name>
</gene>
<keyword evidence="13" id="KW-1185">Reference proteome</keyword>
<evidence type="ECO:0000313" key="13">
    <source>
        <dbReference type="Proteomes" id="UP000318571"/>
    </source>
</evidence>
<keyword evidence="6 10" id="KW-0472">Membrane</keyword>
<dbReference type="AlphaFoldDB" id="A0A553PR51"/>
<evidence type="ECO:0000256" key="7">
    <source>
        <dbReference type="ARBA" id="ARBA00023303"/>
    </source>
</evidence>
<evidence type="ECO:0000256" key="10">
    <source>
        <dbReference type="SAM" id="Phobius"/>
    </source>
</evidence>
<comment type="subcellular location">
    <subcellularLocation>
        <location evidence="1">Membrane</location>
        <topology evidence="1">Multi-pass membrane protein</topology>
    </subcellularLocation>
</comment>
<sequence>MDKHHPNKSKPKGFDTLEVDLERSDHFLRVQTLPGSLTRVEMWRRSPVSSRISPVMPMPNNDRDEDTEEEEFSETVSNASDRASFSEGSNRQDNRSPRPRSLAGKSTPKRVYHTTLAVISLDAGGQVSADEDEVVVEDVQNKPSTHAFPKACHSPISYKSGEAESIREDIFGHESKREQDDDEDEDYCCFWPFTLLNNKPVLRLIAVMTFNGILSMICAALIMEIELPAQVNRLAVRKESQEQVKILFKNITDMINNVGTPDYNSFQAVELLEKFSKAAPKVRHTPDEIRWDMLSAQAFITSVQTTTGYGDIVPVTFWGKLFTLGYALVGIPIFMWYIVKLGGVFRLLVMKAIFWLLICICPSPDDHDENGDRFDRRRSTATRMKILEMKLKLNQQYHDDKRFHPSVIGVILLTFLCSVAIFISYMEDITYFDSFYAAFITYSAIGFGDIDIFKISYRSNWFNLLIYGNFIHIAGYMILSAWVASMLEKCGVRKY</sequence>
<dbReference type="SUPFAM" id="SSF81324">
    <property type="entry name" value="Voltage-gated potassium channels"/>
    <property type="match status" value="2"/>
</dbReference>
<feature type="transmembrane region" description="Helical" evidence="10">
    <location>
        <begin position="435"/>
        <end position="455"/>
    </location>
</feature>
<feature type="compositionally biased region" description="Acidic residues" evidence="9">
    <location>
        <begin position="63"/>
        <end position="73"/>
    </location>
</feature>
<feature type="transmembrane region" description="Helical" evidence="10">
    <location>
        <begin position="317"/>
        <end position="337"/>
    </location>
</feature>
<feature type="region of interest" description="Disordered" evidence="9">
    <location>
        <begin position="41"/>
        <end position="107"/>
    </location>
</feature>
<keyword evidence="4 10" id="KW-1133">Transmembrane helix</keyword>
<feature type="transmembrane region" description="Helical" evidence="10">
    <location>
        <begin position="461"/>
        <end position="484"/>
    </location>
</feature>
<feature type="domain" description="Potassium channel" evidence="11">
    <location>
        <begin position="290"/>
        <end position="345"/>
    </location>
</feature>
<evidence type="ECO:0000256" key="9">
    <source>
        <dbReference type="SAM" id="MobiDB-lite"/>
    </source>
</evidence>
<evidence type="ECO:0000256" key="2">
    <source>
        <dbReference type="ARBA" id="ARBA00022448"/>
    </source>
</evidence>
<dbReference type="Proteomes" id="UP000318571">
    <property type="component" value="Chromosome 6"/>
</dbReference>
<dbReference type="EMBL" id="VCGU01000002">
    <property type="protein sequence ID" value="TRY80154.1"/>
    <property type="molecule type" value="Genomic_DNA"/>
</dbReference>
<keyword evidence="3 8" id="KW-0812">Transmembrane</keyword>
<comment type="similarity">
    <text evidence="8">Belongs to the two pore domain potassium channel (TC 1.A.1.8) family.</text>
</comment>
<comment type="caution">
    <text evidence="12">The sequence shown here is derived from an EMBL/GenBank/DDBJ whole genome shotgun (WGS) entry which is preliminary data.</text>
</comment>
<evidence type="ECO:0000256" key="4">
    <source>
        <dbReference type="ARBA" id="ARBA00022989"/>
    </source>
</evidence>
<dbReference type="InterPro" id="IPR003280">
    <property type="entry name" value="2pore_dom_K_chnl"/>
</dbReference>
<dbReference type="OMA" id="WLLICIC"/>
<keyword evidence="7 8" id="KW-0407">Ion channel</keyword>
<dbReference type="GO" id="GO:0005886">
    <property type="term" value="C:plasma membrane"/>
    <property type="evidence" value="ECO:0007669"/>
    <property type="project" value="TreeGrafter"/>
</dbReference>
<dbReference type="GO" id="GO:0022841">
    <property type="term" value="F:potassium ion leak channel activity"/>
    <property type="evidence" value="ECO:0007669"/>
    <property type="project" value="TreeGrafter"/>
</dbReference>
<reference evidence="12 13" key="1">
    <citation type="journal article" date="2018" name="Nat. Ecol. Evol.">
        <title>Genomic signatures of mitonuclear coevolution across populations of Tigriopus californicus.</title>
        <authorList>
            <person name="Barreto F.S."/>
            <person name="Watson E.T."/>
            <person name="Lima T.G."/>
            <person name="Willett C.S."/>
            <person name="Edmands S."/>
            <person name="Li W."/>
            <person name="Burton R.S."/>
        </authorList>
    </citation>
    <scope>NUCLEOTIDE SEQUENCE [LARGE SCALE GENOMIC DNA]</scope>
    <source>
        <strain evidence="12 13">San Diego</strain>
    </source>
</reference>
<feature type="transmembrane region" description="Helical" evidence="10">
    <location>
        <begin position="403"/>
        <end position="423"/>
    </location>
</feature>
<dbReference type="OrthoDB" id="297496at2759"/>
<evidence type="ECO:0000256" key="3">
    <source>
        <dbReference type="ARBA" id="ARBA00022692"/>
    </source>
</evidence>
<keyword evidence="5 8" id="KW-0406">Ion transport</keyword>
<organism evidence="12 13">
    <name type="scientific">Tigriopus californicus</name>
    <name type="common">Marine copepod</name>
    <dbReference type="NCBI Taxonomy" id="6832"/>
    <lineage>
        <taxon>Eukaryota</taxon>
        <taxon>Metazoa</taxon>
        <taxon>Ecdysozoa</taxon>
        <taxon>Arthropoda</taxon>
        <taxon>Crustacea</taxon>
        <taxon>Multicrustacea</taxon>
        <taxon>Hexanauplia</taxon>
        <taxon>Copepoda</taxon>
        <taxon>Harpacticoida</taxon>
        <taxon>Harpacticidae</taxon>
        <taxon>Tigriopus</taxon>
    </lineage>
</organism>
<dbReference type="PANTHER" id="PTHR11003">
    <property type="entry name" value="POTASSIUM CHANNEL, SUBFAMILY K"/>
    <property type="match status" value="1"/>
</dbReference>
<dbReference type="PRINTS" id="PR01333">
    <property type="entry name" value="2POREKCHANEL"/>
</dbReference>
<feature type="compositionally biased region" description="Polar residues" evidence="9">
    <location>
        <begin position="76"/>
        <end position="89"/>
    </location>
</feature>